<evidence type="ECO:0000313" key="8">
    <source>
        <dbReference type="Proteomes" id="UP000036403"/>
    </source>
</evidence>
<feature type="transmembrane region" description="Helical" evidence="5">
    <location>
        <begin position="6"/>
        <end position="23"/>
    </location>
</feature>
<keyword evidence="8" id="KW-1185">Reference proteome</keyword>
<comment type="subcellular location">
    <subcellularLocation>
        <location evidence="1">Membrane</location>
        <topology evidence="1">Multi-pass membrane protein</topology>
    </subcellularLocation>
</comment>
<evidence type="ECO:0000256" key="5">
    <source>
        <dbReference type="SAM" id="Phobius"/>
    </source>
</evidence>
<feature type="domain" description="Amino acid transporter transmembrane" evidence="6">
    <location>
        <begin position="4"/>
        <end position="135"/>
    </location>
</feature>
<dbReference type="PANTHER" id="PTHR22950">
    <property type="entry name" value="AMINO ACID TRANSPORTER"/>
    <property type="match status" value="1"/>
</dbReference>
<keyword evidence="3 5" id="KW-1133">Transmembrane helix</keyword>
<evidence type="ECO:0000256" key="1">
    <source>
        <dbReference type="ARBA" id="ARBA00004141"/>
    </source>
</evidence>
<dbReference type="OrthoDB" id="2417221at2759"/>
<feature type="transmembrane region" description="Helical" evidence="5">
    <location>
        <begin position="30"/>
        <end position="47"/>
    </location>
</feature>
<gene>
    <name evidence="7" type="ORF">RF55_13992</name>
</gene>
<feature type="transmembrane region" description="Helical" evidence="5">
    <location>
        <begin position="67"/>
        <end position="87"/>
    </location>
</feature>
<organism evidence="7 8">
    <name type="scientific">Lasius niger</name>
    <name type="common">Black garden ant</name>
    <dbReference type="NCBI Taxonomy" id="67767"/>
    <lineage>
        <taxon>Eukaryota</taxon>
        <taxon>Metazoa</taxon>
        <taxon>Ecdysozoa</taxon>
        <taxon>Arthropoda</taxon>
        <taxon>Hexapoda</taxon>
        <taxon>Insecta</taxon>
        <taxon>Pterygota</taxon>
        <taxon>Neoptera</taxon>
        <taxon>Endopterygota</taxon>
        <taxon>Hymenoptera</taxon>
        <taxon>Apocrita</taxon>
        <taxon>Aculeata</taxon>
        <taxon>Formicoidea</taxon>
        <taxon>Formicidae</taxon>
        <taxon>Formicinae</taxon>
        <taxon>Lasius</taxon>
        <taxon>Lasius</taxon>
    </lineage>
</organism>
<reference evidence="7 8" key="1">
    <citation type="submission" date="2015-04" db="EMBL/GenBank/DDBJ databases">
        <title>Lasius niger genome sequencing.</title>
        <authorList>
            <person name="Konorov E.A."/>
            <person name="Nikitin M.A."/>
            <person name="Kirill M.V."/>
            <person name="Chang P."/>
        </authorList>
    </citation>
    <scope>NUCLEOTIDE SEQUENCE [LARGE SCALE GENOMIC DNA]</scope>
    <source>
        <tissue evidence="7">Whole</tissue>
    </source>
</reference>
<proteinExistence type="predicted"/>
<keyword evidence="4 5" id="KW-0472">Membrane</keyword>
<evidence type="ECO:0000259" key="6">
    <source>
        <dbReference type="Pfam" id="PF01490"/>
    </source>
</evidence>
<dbReference type="Proteomes" id="UP000036403">
    <property type="component" value="Unassembled WGS sequence"/>
</dbReference>
<dbReference type="EMBL" id="LBMM01011327">
    <property type="protein sequence ID" value="KMQ86899.1"/>
    <property type="molecule type" value="Genomic_DNA"/>
</dbReference>
<name>A0A0J7K9D6_LASNI</name>
<dbReference type="Pfam" id="PF01490">
    <property type="entry name" value="Aa_trans"/>
    <property type="match status" value="1"/>
</dbReference>
<dbReference type="PaxDb" id="67767-A0A0J7K9D6"/>
<evidence type="ECO:0000313" key="7">
    <source>
        <dbReference type="EMBL" id="KMQ86899.1"/>
    </source>
</evidence>
<dbReference type="AlphaFoldDB" id="A0A0J7K9D6"/>
<dbReference type="GO" id="GO:0005774">
    <property type="term" value="C:vacuolar membrane"/>
    <property type="evidence" value="ECO:0007669"/>
    <property type="project" value="TreeGrafter"/>
</dbReference>
<feature type="transmembrane region" description="Helical" evidence="5">
    <location>
        <begin position="99"/>
        <end position="120"/>
    </location>
</feature>
<evidence type="ECO:0000256" key="4">
    <source>
        <dbReference type="ARBA" id="ARBA00023136"/>
    </source>
</evidence>
<dbReference type="STRING" id="67767.A0A0J7K9D6"/>
<accession>A0A0J7K9D6</accession>
<dbReference type="PANTHER" id="PTHR22950:SF349">
    <property type="entry name" value="AMINO ACID TRANSPORTER TRANSMEMBRANE DOMAIN-CONTAINING PROTEIN"/>
    <property type="match status" value="1"/>
</dbReference>
<sequence>MNPRIYIVIFFPFTCALGFVPNLKYLAPFSVIGTLFLSVGVCIAFYYFFDDIPDPRRLNAFTEILPVPMYCTIFLFALHSMTLYLPLENTMRHPDHMPRLIVASTFLNTVIYLTFGFFGYNKYPNACDTVIKNLPIKDT</sequence>
<comment type="caution">
    <text evidence="7">The sequence shown here is derived from an EMBL/GenBank/DDBJ whole genome shotgun (WGS) entry which is preliminary data.</text>
</comment>
<protein>
    <submittedName>
        <fullName evidence="7">Proton-coupled amino acid transporter 4</fullName>
    </submittedName>
</protein>
<dbReference type="GO" id="GO:0015179">
    <property type="term" value="F:L-amino acid transmembrane transporter activity"/>
    <property type="evidence" value="ECO:0007669"/>
    <property type="project" value="TreeGrafter"/>
</dbReference>
<keyword evidence="2 5" id="KW-0812">Transmembrane</keyword>
<evidence type="ECO:0000256" key="3">
    <source>
        <dbReference type="ARBA" id="ARBA00022989"/>
    </source>
</evidence>
<dbReference type="InterPro" id="IPR013057">
    <property type="entry name" value="AA_transpt_TM"/>
</dbReference>
<evidence type="ECO:0000256" key="2">
    <source>
        <dbReference type="ARBA" id="ARBA00022692"/>
    </source>
</evidence>